<dbReference type="PROSITE" id="PS50011">
    <property type="entry name" value="PROTEIN_KINASE_DOM"/>
    <property type="match status" value="1"/>
</dbReference>
<comment type="caution">
    <text evidence="3">The sequence shown here is derived from an EMBL/GenBank/DDBJ whole genome shotgun (WGS) entry which is preliminary data.</text>
</comment>
<dbReference type="GO" id="GO:0004674">
    <property type="term" value="F:protein serine/threonine kinase activity"/>
    <property type="evidence" value="ECO:0007669"/>
    <property type="project" value="InterPro"/>
</dbReference>
<evidence type="ECO:0000256" key="1">
    <source>
        <dbReference type="SAM" id="Phobius"/>
    </source>
</evidence>
<keyword evidence="3" id="KW-0418">Kinase</keyword>
<evidence type="ECO:0000259" key="2">
    <source>
        <dbReference type="PROSITE" id="PS50011"/>
    </source>
</evidence>
<dbReference type="InterPro" id="IPR011009">
    <property type="entry name" value="Kinase-like_dom_sf"/>
</dbReference>
<keyword evidence="1" id="KW-1133">Transmembrane helix</keyword>
<evidence type="ECO:0000313" key="3">
    <source>
        <dbReference type="EMBL" id="KYF62748.1"/>
    </source>
</evidence>
<dbReference type="EMBL" id="JEMA01001071">
    <property type="protein sequence ID" value="KYF62748.1"/>
    <property type="molecule type" value="Genomic_DNA"/>
</dbReference>
<keyword evidence="1" id="KW-0472">Membrane</keyword>
<dbReference type="Proteomes" id="UP000075260">
    <property type="component" value="Unassembled WGS sequence"/>
</dbReference>
<proteinExistence type="predicted"/>
<dbReference type="Gene3D" id="1.10.510.10">
    <property type="entry name" value="Transferase(Phosphotransferase) domain 1"/>
    <property type="match status" value="1"/>
</dbReference>
<dbReference type="InterPro" id="IPR008271">
    <property type="entry name" value="Ser/Thr_kinase_AS"/>
</dbReference>
<dbReference type="InterPro" id="IPR000719">
    <property type="entry name" value="Prot_kinase_dom"/>
</dbReference>
<gene>
    <name evidence="3" type="ORF">BE15_20110</name>
</gene>
<dbReference type="OrthoDB" id="9801841at2"/>
<dbReference type="SUPFAM" id="SSF56112">
    <property type="entry name" value="Protein kinase-like (PK-like)"/>
    <property type="match status" value="1"/>
</dbReference>
<keyword evidence="1" id="KW-0812">Transmembrane</keyword>
<feature type="transmembrane region" description="Helical" evidence="1">
    <location>
        <begin position="411"/>
        <end position="431"/>
    </location>
</feature>
<dbReference type="Pfam" id="PF00069">
    <property type="entry name" value="Pkinase"/>
    <property type="match status" value="1"/>
</dbReference>
<dbReference type="PANTHER" id="PTHR24348:SF68">
    <property type="entry name" value="SERINE_THREONINE-PROTEIN KINASE ATG1C"/>
    <property type="match status" value="1"/>
</dbReference>
<dbReference type="PROSITE" id="PS00108">
    <property type="entry name" value="PROTEIN_KINASE_ST"/>
    <property type="match status" value="1"/>
</dbReference>
<dbReference type="InterPro" id="IPR045269">
    <property type="entry name" value="Atg1-like"/>
</dbReference>
<dbReference type="PANTHER" id="PTHR24348">
    <property type="entry name" value="SERINE/THREONINE-PROTEIN KINASE UNC-51-RELATED"/>
    <property type="match status" value="1"/>
</dbReference>
<dbReference type="AlphaFoldDB" id="A0A150Q552"/>
<dbReference type="RefSeq" id="WP_061612502.1">
    <property type="nucleotide sequence ID" value="NZ_JEMA01001071.1"/>
</dbReference>
<dbReference type="GO" id="GO:0005737">
    <property type="term" value="C:cytoplasm"/>
    <property type="evidence" value="ECO:0007669"/>
    <property type="project" value="TreeGrafter"/>
</dbReference>
<organism evidence="3 4">
    <name type="scientific">Sorangium cellulosum</name>
    <name type="common">Polyangium cellulosum</name>
    <dbReference type="NCBI Taxonomy" id="56"/>
    <lineage>
        <taxon>Bacteria</taxon>
        <taxon>Pseudomonadati</taxon>
        <taxon>Myxococcota</taxon>
        <taxon>Polyangia</taxon>
        <taxon>Polyangiales</taxon>
        <taxon>Polyangiaceae</taxon>
        <taxon>Sorangium</taxon>
    </lineage>
</organism>
<keyword evidence="3" id="KW-0808">Transferase</keyword>
<protein>
    <submittedName>
        <fullName evidence="3">Protein kinase</fullName>
    </submittedName>
</protein>
<name>A0A150Q552_SORCE</name>
<evidence type="ECO:0000313" key="4">
    <source>
        <dbReference type="Proteomes" id="UP000075260"/>
    </source>
</evidence>
<dbReference type="GO" id="GO:0005524">
    <property type="term" value="F:ATP binding"/>
    <property type="evidence" value="ECO:0007669"/>
    <property type="project" value="InterPro"/>
</dbReference>
<dbReference type="CDD" id="cd14014">
    <property type="entry name" value="STKc_PknB_like"/>
    <property type="match status" value="1"/>
</dbReference>
<sequence length="433" mass="46486">MKTCSACFRLFSHDSGFCPVDGQRLVPVAEASPPRHPEDRRVGATLCGGRYQIWRIVADGGMGRVYQALDLKVGRSVALKILHPEVALDEVSVERFHREFEVSASLPHEHIVEVLGFEKTEDHSFALVMEYLEGEELRTVLKRDKVLPPERLVRMLSQLALGLAEAHERKVVHRDLKPDNIFLVGTRDGDRVKILDFGSVRDNSAGAKKLTVVGTTIGSPFYMSPEQAQGLLALDHRADVWSVAAIVFECVTGRVPFHASTGPMILVTIMGSNPLPPSEAGKAYGVPASLDAVMEKAFMKMPEVRIESVGLLADGVGRAYGLAGSHRDWAYMPQDELAARIRAMLPTLLGRPPKAPAGAVHAGAGAVHAGAVHAGADGRQVVAVVAAPSPGATEAFTEDIVMGVPQRLPRWVVPAVAGAAVLLCALVALLISR</sequence>
<dbReference type="Gene3D" id="3.30.200.20">
    <property type="entry name" value="Phosphorylase Kinase, domain 1"/>
    <property type="match status" value="1"/>
</dbReference>
<accession>A0A150Q552</accession>
<reference evidence="3 4" key="1">
    <citation type="submission" date="2014-02" db="EMBL/GenBank/DDBJ databases">
        <title>The small core and large imbalanced accessory genome model reveals a collaborative survival strategy of Sorangium cellulosum strains in nature.</title>
        <authorList>
            <person name="Han K."/>
            <person name="Peng R."/>
            <person name="Blom J."/>
            <person name="Li Y.-Z."/>
        </authorList>
    </citation>
    <scope>NUCLEOTIDE SEQUENCE [LARGE SCALE GENOMIC DNA]</scope>
    <source>
        <strain evidence="3 4">So0008-312</strain>
    </source>
</reference>
<dbReference type="SMART" id="SM00220">
    <property type="entry name" value="S_TKc"/>
    <property type="match status" value="1"/>
</dbReference>
<feature type="domain" description="Protein kinase" evidence="2">
    <location>
        <begin position="51"/>
        <end position="321"/>
    </location>
</feature>